<keyword evidence="3" id="KW-1185">Reference proteome</keyword>
<evidence type="ECO:0000256" key="1">
    <source>
        <dbReference type="SAM" id="Phobius"/>
    </source>
</evidence>
<keyword evidence="1" id="KW-0472">Membrane</keyword>
<comment type="caution">
    <text evidence="2">The sequence shown here is derived from an EMBL/GenBank/DDBJ whole genome shotgun (WGS) entry which is preliminary data.</text>
</comment>
<evidence type="ECO:0000313" key="2">
    <source>
        <dbReference type="EMBL" id="MEJ1248892.1"/>
    </source>
</evidence>
<evidence type="ECO:0000313" key="3">
    <source>
        <dbReference type="Proteomes" id="UP001364472"/>
    </source>
</evidence>
<keyword evidence="1" id="KW-1133">Transmembrane helix</keyword>
<gene>
    <name evidence="2" type="ORF">WB794_04270</name>
</gene>
<name>A0AAW9QWT4_9GAMM</name>
<feature type="transmembrane region" description="Helical" evidence="1">
    <location>
        <begin position="42"/>
        <end position="60"/>
    </location>
</feature>
<dbReference type="PANTHER" id="PTHR38602:SF1">
    <property type="entry name" value="INNER MEMBRANE PROTEIN"/>
    <property type="match status" value="1"/>
</dbReference>
<dbReference type="RefSeq" id="WP_337334610.1">
    <property type="nucleotide sequence ID" value="NZ_JBBDHC010000004.1"/>
</dbReference>
<reference evidence="2 3" key="1">
    <citation type="journal article" date="2016" name="Antonie Van Leeuwenhoek">
        <title>Denitratimonas tolerans gen. nov., sp. nov., a denitrifying bacterium isolated from a bioreactor for tannery wastewater treatment.</title>
        <authorList>
            <person name="Han S.I."/>
            <person name="Kim J.O."/>
            <person name="Lee Y.R."/>
            <person name="Ekpeghere K.I."/>
            <person name="Koh S.C."/>
            <person name="Whang K.S."/>
        </authorList>
    </citation>
    <scope>NUCLEOTIDE SEQUENCE [LARGE SCALE GENOMIC DNA]</scope>
    <source>
        <strain evidence="2 3">KACC 17565</strain>
    </source>
</reference>
<accession>A0AAW9QWT4</accession>
<dbReference type="Pfam" id="PF09838">
    <property type="entry name" value="DUF2065"/>
    <property type="match status" value="1"/>
</dbReference>
<keyword evidence="1" id="KW-0812">Transmembrane</keyword>
<dbReference type="EMBL" id="JBBDHC010000004">
    <property type="protein sequence ID" value="MEJ1248892.1"/>
    <property type="molecule type" value="Genomic_DNA"/>
</dbReference>
<dbReference type="Proteomes" id="UP001364472">
    <property type="component" value="Unassembled WGS sequence"/>
</dbReference>
<dbReference type="PANTHER" id="PTHR38602">
    <property type="entry name" value="INNER MEMBRANE PROTEIN-RELATED"/>
    <property type="match status" value="1"/>
</dbReference>
<organism evidence="2 3">
    <name type="scientific">Denitratimonas tolerans</name>
    <dbReference type="NCBI Taxonomy" id="1338420"/>
    <lineage>
        <taxon>Bacteria</taxon>
        <taxon>Pseudomonadati</taxon>
        <taxon>Pseudomonadota</taxon>
        <taxon>Gammaproteobacteria</taxon>
        <taxon>Lysobacterales</taxon>
        <taxon>Lysobacteraceae</taxon>
        <taxon>Denitratimonas</taxon>
    </lineage>
</organism>
<dbReference type="AlphaFoldDB" id="A0AAW9QWT4"/>
<proteinExistence type="predicted"/>
<dbReference type="InterPro" id="IPR019201">
    <property type="entry name" value="DUF2065"/>
</dbReference>
<sequence>MSDDLLAALCLVLVLEGLLLFAAPGLWKQAVAQLLERPDQSLRAAGGVMIVLGLVALQFVR</sequence>
<protein>
    <submittedName>
        <fullName evidence="2">DUF2065 family protein</fullName>
    </submittedName>
</protein>